<dbReference type="EMBL" id="JAULSN010000005">
    <property type="protein sequence ID" value="KAK3370794.1"/>
    <property type="molecule type" value="Genomic_DNA"/>
</dbReference>
<dbReference type="AlphaFoldDB" id="A0AAE0K636"/>
<accession>A0AAE0K636</accession>
<feature type="region of interest" description="Disordered" evidence="1">
    <location>
        <begin position="184"/>
        <end position="204"/>
    </location>
</feature>
<organism evidence="2 3">
    <name type="scientific">Lasiosphaeria ovina</name>
    <dbReference type="NCBI Taxonomy" id="92902"/>
    <lineage>
        <taxon>Eukaryota</taxon>
        <taxon>Fungi</taxon>
        <taxon>Dikarya</taxon>
        <taxon>Ascomycota</taxon>
        <taxon>Pezizomycotina</taxon>
        <taxon>Sordariomycetes</taxon>
        <taxon>Sordariomycetidae</taxon>
        <taxon>Sordariales</taxon>
        <taxon>Lasiosphaeriaceae</taxon>
        <taxon>Lasiosphaeria</taxon>
    </lineage>
</organism>
<reference evidence="2" key="2">
    <citation type="submission" date="2023-06" db="EMBL/GenBank/DDBJ databases">
        <authorList>
            <consortium name="Lawrence Berkeley National Laboratory"/>
            <person name="Haridas S."/>
            <person name="Hensen N."/>
            <person name="Bonometti L."/>
            <person name="Westerberg I."/>
            <person name="Brannstrom I.O."/>
            <person name="Guillou S."/>
            <person name="Cros-Aarteil S."/>
            <person name="Calhoun S."/>
            <person name="Kuo A."/>
            <person name="Mondo S."/>
            <person name="Pangilinan J."/>
            <person name="Riley R."/>
            <person name="Labutti K."/>
            <person name="Andreopoulos B."/>
            <person name="Lipzen A."/>
            <person name="Chen C."/>
            <person name="Yanf M."/>
            <person name="Daum C."/>
            <person name="Ng V."/>
            <person name="Clum A."/>
            <person name="Steindorff A."/>
            <person name="Ohm R."/>
            <person name="Martin F."/>
            <person name="Silar P."/>
            <person name="Natvig D."/>
            <person name="Lalanne C."/>
            <person name="Gautier V."/>
            <person name="Ament-Velasquez S.L."/>
            <person name="Kruys A."/>
            <person name="Hutchinson M.I."/>
            <person name="Powell A.J."/>
            <person name="Barry K."/>
            <person name="Miller A.N."/>
            <person name="Grigoriev I.V."/>
            <person name="Debuchy R."/>
            <person name="Gladieux P."/>
            <person name="Thoren M.H."/>
            <person name="Johannesson H."/>
        </authorList>
    </citation>
    <scope>NUCLEOTIDE SEQUENCE</scope>
    <source>
        <strain evidence="2">CBS 958.72</strain>
    </source>
</reference>
<gene>
    <name evidence="2" type="ORF">B0T24DRAFT_679945</name>
</gene>
<keyword evidence="3" id="KW-1185">Reference proteome</keyword>
<sequence length="204" mass="22692">MHLFKFPAEIRLLIYSDVLVQNDPLVFGANSRDGKPPHVVWVGKRGLSPALPCVSKAVNGEAAPVLYSQSRFQFPDVWSSQLEPILYSLGYIGEFIEQIGANASLLRYITINFPSRDEFNYTVRGKATLEEEPLKALELIKESCPGVVNMARYYHYEPIQVIALTTNFEAPVTMSDAFRRGRSNSIASKKPSWGQTGAALPPSK</sequence>
<evidence type="ECO:0000313" key="2">
    <source>
        <dbReference type="EMBL" id="KAK3370794.1"/>
    </source>
</evidence>
<comment type="caution">
    <text evidence="2">The sequence shown here is derived from an EMBL/GenBank/DDBJ whole genome shotgun (WGS) entry which is preliminary data.</text>
</comment>
<dbReference type="Proteomes" id="UP001287356">
    <property type="component" value="Unassembled WGS sequence"/>
</dbReference>
<reference evidence="2" key="1">
    <citation type="journal article" date="2023" name="Mol. Phylogenet. Evol.">
        <title>Genome-scale phylogeny and comparative genomics of the fungal order Sordariales.</title>
        <authorList>
            <person name="Hensen N."/>
            <person name="Bonometti L."/>
            <person name="Westerberg I."/>
            <person name="Brannstrom I.O."/>
            <person name="Guillou S."/>
            <person name="Cros-Aarteil S."/>
            <person name="Calhoun S."/>
            <person name="Haridas S."/>
            <person name="Kuo A."/>
            <person name="Mondo S."/>
            <person name="Pangilinan J."/>
            <person name="Riley R."/>
            <person name="LaButti K."/>
            <person name="Andreopoulos B."/>
            <person name="Lipzen A."/>
            <person name="Chen C."/>
            <person name="Yan M."/>
            <person name="Daum C."/>
            <person name="Ng V."/>
            <person name="Clum A."/>
            <person name="Steindorff A."/>
            <person name="Ohm R.A."/>
            <person name="Martin F."/>
            <person name="Silar P."/>
            <person name="Natvig D.O."/>
            <person name="Lalanne C."/>
            <person name="Gautier V."/>
            <person name="Ament-Velasquez S.L."/>
            <person name="Kruys A."/>
            <person name="Hutchinson M.I."/>
            <person name="Powell A.J."/>
            <person name="Barry K."/>
            <person name="Miller A.N."/>
            <person name="Grigoriev I.V."/>
            <person name="Debuchy R."/>
            <person name="Gladieux P."/>
            <person name="Hiltunen Thoren M."/>
            <person name="Johannesson H."/>
        </authorList>
    </citation>
    <scope>NUCLEOTIDE SEQUENCE</scope>
    <source>
        <strain evidence="2">CBS 958.72</strain>
    </source>
</reference>
<protein>
    <submittedName>
        <fullName evidence="2">Uncharacterized protein</fullName>
    </submittedName>
</protein>
<name>A0AAE0K636_9PEZI</name>
<proteinExistence type="predicted"/>
<evidence type="ECO:0000313" key="3">
    <source>
        <dbReference type="Proteomes" id="UP001287356"/>
    </source>
</evidence>
<evidence type="ECO:0000256" key="1">
    <source>
        <dbReference type="SAM" id="MobiDB-lite"/>
    </source>
</evidence>